<dbReference type="Pfam" id="PF10976">
    <property type="entry name" value="DUF2790"/>
    <property type="match status" value="1"/>
</dbReference>
<name>A0A172Z0Z0_9PSED</name>
<evidence type="ECO:0000313" key="2">
    <source>
        <dbReference type="EMBL" id="ANF86012.1"/>
    </source>
</evidence>
<gene>
    <name evidence="2" type="ORF">A7J50_2614</name>
</gene>
<dbReference type="PATRIC" id="fig|219572.3.peg.2687"/>
<dbReference type="KEGG" id="panr:A7J50_2614"/>
<dbReference type="EMBL" id="CP015600">
    <property type="protein sequence ID" value="ANF86012.1"/>
    <property type="molecule type" value="Genomic_DNA"/>
</dbReference>
<protein>
    <recommendedName>
        <fullName evidence="4">DUF2790 domain-containing protein</fullName>
    </recommendedName>
</protein>
<dbReference type="Gene3D" id="2.30.140.50">
    <property type="entry name" value="Protein of unknown function DUF2790"/>
    <property type="match status" value="1"/>
</dbReference>
<sequence precursor="true">MKTQTLVTLASTLALAAVSAFTQANEQPVPYHYGKTMDVQKVIAMTEPQVTECQVINASIKFVDKAGEVHYVSYPKMSQACLFQS</sequence>
<feature type="chain" id="PRO_5008005326" description="DUF2790 domain-containing protein" evidence="1">
    <location>
        <begin position="25"/>
        <end position="85"/>
    </location>
</feature>
<evidence type="ECO:0000256" key="1">
    <source>
        <dbReference type="SAM" id="SignalP"/>
    </source>
</evidence>
<reference evidence="2 3" key="1">
    <citation type="submission" date="2016-05" db="EMBL/GenBank/DDBJ databases">
        <title>Complete genome sequence of Pseudomonas antarctica PAMC 27494.</title>
        <authorList>
            <person name="Lee J."/>
        </authorList>
    </citation>
    <scope>NUCLEOTIDE SEQUENCE [LARGE SCALE GENOMIC DNA]</scope>
    <source>
        <strain evidence="2 3">PAMC 27494</strain>
    </source>
</reference>
<evidence type="ECO:0008006" key="4">
    <source>
        <dbReference type="Google" id="ProtNLM"/>
    </source>
</evidence>
<dbReference type="Proteomes" id="UP000077829">
    <property type="component" value="Chromosome"/>
</dbReference>
<proteinExistence type="predicted"/>
<dbReference type="InterPro" id="IPR021245">
    <property type="entry name" value="DUF2790"/>
</dbReference>
<dbReference type="RefSeq" id="WP_064452167.1">
    <property type="nucleotide sequence ID" value="NZ_CP015600.1"/>
</dbReference>
<feature type="signal peptide" evidence="1">
    <location>
        <begin position="1"/>
        <end position="24"/>
    </location>
</feature>
<keyword evidence="1" id="KW-0732">Signal</keyword>
<dbReference type="AlphaFoldDB" id="A0A172Z0Z0"/>
<accession>A0A172Z0Z0</accession>
<evidence type="ECO:0000313" key="3">
    <source>
        <dbReference type="Proteomes" id="UP000077829"/>
    </source>
</evidence>
<organism evidence="2 3">
    <name type="scientific">Pseudomonas antarctica</name>
    <dbReference type="NCBI Taxonomy" id="219572"/>
    <lineage>
        <taxon>Bacteria</taxon>
        <taxon>Pseudomonadati</taxon>
        <taxon>Pseudomonadota</taxon>
        <taxon>Gammaproteobacteria</taxon>
        <taxon>Pseudomonadales</taxon>
        <taxon>Pseudomonadaceae</taxon>
        <taxon>Pseudomonas</taxon>
    </lineage>
</organism>